<feature type="domain" description="DUF3857" evidence="2">
    <location>
        <begin position="68"/>
        <end position="219"/>
    </location>
</feature>
<name>A0A1G5JUN8_9FLAO</name>
<dbReference type="Gene3D" id="3.10.620.30">
    <property type="match status" value="1"/>
</dbReference>
<dbReference type="Gene3D" id="2.60.120.1130">
    <property type="match status" value="1"/>
</dbReference>
<evidence type="ECO:0000259" key="1">
    <source>
        <dbReference type="Pfam" id="PF01841"/>
    </source>
</evidence>
<dbReference type="Proteomes" id="UP000199354">
    <property type="component" value="Unassembled WGS sequence"/>
</dbReference>
<dbReference type="InterPro" id="IPR002931">
    <property type="entry name" value="Transglutaminase-like"/>
</dbReference>
<dbReference type="AlphaFoldDB" id="A0A1G5JUN8"/>
<dbReference type="InterPro" id="IPR024618">
    <property type="entry name" value="DUF3857"/>
</dbReference>
<reference evidence="3 4" key="1">
    <citation type="submission" date="2016-10" db="EMBL/GenBank/DDBJ databases">
        <authorList>
            <person name="de Groot N.N."/>
        </authorList>
    </citation>
    <scope>NUCLEOTIDE SEQUENCE [LARGE SCALE GENOMIC DNA]</scope>
    <source>
        <strain evidence="3 4">CGMCC 1.7031</strain>
    </source>
</reference>
<proteinExistence type="predicted"/>
<dbReference type="Pfam" id="PF01841">
    <property type="entry name" value="Transglut_core"/>
    <property type="match status" value="1"/>
</dbReference>
<dbReference type="EMBL" id="FMVF01000016">
    <property type="protein sequence ID" value="SCY91560.1"/>
    <property type="molecule type" value="Genomic_DNA"/>
</dbReference>
<evidence type="ECO:0000259" key="2">
    <source>
        <dbReference type="Pfam" id="PF12969"/>
    </source>
</evidence>
<dbReference type="RefSeq" id="WP_317040311.1">
    <property type="nucleotide sequence ID" value="NZ_FMVF01000016.1"/>
</dbReference>
<dbReference type="Gene3D" id="2.60.40.3140">
    <property type="match status" value="1"/>
</dbReference>
<evidence type="ECO:0000313" key="4">
    <source>
        <dbReference type="Proteomes" id="UP000199354"/>
    </source>
</evidence>
<keyword evidence="4" id="KW-1185">Reference proteome</keyword>
<feature type="domain" description="Transglutaminase-like" evidence="1">
    <location>
        <begin position="320"/>
        <end position="394"/>
    </location>
</feature>
<accession>A0A1G5JUN8</accession>
<organism evidence="3 4">
    <name type="scientific">Flavobacterium caeni</name>
    <dbReference type="NCBI Taxonomy" id="490189"/>
    <lineage>
        <taxon>Bacteria</taxon>
        <taxon>Pseudomonadati</taxon>
        <taxon>Bacteroidota</taxon>
        <taxon>Flavobacteriia</taxon>
        <taxon>Flavobacteriales</taxon>
        <taxon>Flavobacteriaceae</taxon>
        <taxon>Flavobacterium</taxon>
    </lineage>
</organism>
<evidence type="ECO:0000313" key="3">
    <source>
        <dbReference type="EMBL" id="SCY91560.1"/>
    </source>
</evidence>
<protein>
    <submittedName>
        <fullName evidence="3">Uncharacterized protein</fullName>
    </submittedName>
</protein>
<gene>
    <name evidence="3" type="ORF">SAMN02927903_02892</name>
</gene>
<dbReference type="Pfam" id="PF12969">
    <property type="entry name" value="DUF3857"/>
    <property type="match status" value="1"/>
</dbReference>
<dbReference type="STRING" id="490189.SAMN02927903_02892"/>
<sequence length="669" mass="76543">MDKRLVISLVVVLFVLNSYSQKFDLGKVSLAELQEKEHPKDPSAAAAILFEKGTVRINYDQTDGFTMNTEVKVRVKIYKKEGYDWATKSLTYYLPSAQRETVRFDDAVTYNLVNGEIIKTKLKSDGEFDEQVNRYWGQRKITMPAVKEGSVIEYSYNIKSQRFDQIREWNFQREIPVNYSEYRTFVPEYFFYNPIHKGFISPKLTQGETTRTVVFTGKSSPMTNHVIQTRFTQDQITYSEKQATYQAQDLPAMKAERFVNNIDNYTASVRFELSMIRFPQSPAKTFSTDWASLTKTIYDYDDFGPELAKTGYFEKEIDQVLSTESAQNARLAAVFNYVKNHMTWNKYYGYGCNDGVKKAFKDKTGNMGEINLMLTAMLRYAGFNANPVLISTRANGIAMFPNTTAFNAVIAAVETDKGMVLLDATEKYSIPNTLPLRDLNWFGRLIRKDGTSTQIDLMESSPSREVSFLLYSIKPDGAIEGKVRNQLSEHHALDFRERYVGQNTDAYLESIEGRTNMEINDYERENELDLGKPLVEKYSFKDAKATEVINGKLYVSPLLFLADTENPFKQEKREYPVDFGYPTQSKYSVTIEIPEGYAVESMPKPLVLSTGDDVGMFKYNIGQTGNKIQVNVTTDINTAIVPADYYETIKAFYQKMVEQQAEKIVLVKA</sequence>